<dbReference type="Pfam" id="PF00400">
    <property type="entry name" value="WD40"/>
    <property type="match status" value="6"/>
</dbReference>
<name>K0RPL6_THAOC</name>
<feature type="repeat" description="WD" evidence="3">
    <location>
        <begin position="96"/>
        <end position="137"/>
    </location>
</feature>
<feature type="repeat" description="WD" evidence="3">
    <location>
        <begin position="287"/>
        <end position="321"/>
    </location>
</feature>
<dbReference type="CDD" id="cd00200">
    <property type="entry name" value="WD40"/>
    <property type="match status" value="1"/>
</dbReference>
<dbReference type="SUPFAM" id="SSF50978">
    <property type="entry name" value="WD40 repeat-like"/>
    <property type="match status" value="1"/>
</dbReference>
<feature type="repeat" description="WD" evidence="3">
    <location>
        <begin position="193"/>
        <end position="227"/>
    </location>
</feature>
<dbReference type="Gene3D" id="2.130.10.10">
    <property type="entry name" value="YVTN repeat-like/Quinoprotein amine dehydrogenase"/>
    <property type="match status" value="2"/>
</dbReference>
<evidence type="ECO:0000256" key="2">
    <source>
        <dbReference type="ARBA" id="ARBA00022737"/>
    </source>
</evidence>
<organism evidence="5 6">
    <name type="scientific">Thalassiosira oceanica</name>
    <name type="common">Marine diatom</name>
    <dbReference type="NCBI Taxonomy" id="159749"/>
    <lineage>
        <taxon>Eukaryota</taxon>
        <taxon>Sar</taxon>
        <taxon>Stramenopiles</taxon>
        <taxon>Ochrophyta</taxon>
        <taxon>Bacillariophyta</taxon>
        <taxon>Coscinodiscophyceae</taxon>
        <taxon>Thalassiosirophycidae</taxon>
        <taxon>Thalassiosirales</taxon>
        <taxon>Thalassiosiraceae</taxon>
        <taxon>Thalassiosira</taxon>
    </lineage>
</organism>
<reference evidence="5 6" key="1">
    <citation type="journal article" date="2012" name="Genome Biol.">
        <title>Genome and low-iron response of an oceanic diatom adapted to chronic iron limitation.</title>
        <authorList>
            <person name="Lommer M."/>
            <person name="Specht M."/>
            <person name="Roy A.S."/>
            <person name="Kraemer L."/>
            <person name="Andreson R."/>
            <person name="Gutowska M.A."/>
            <person name="Wolf J."/>
            <person name="Bergner S.V."/>
            <person name="Schilhabel M.B."/>
            <person name="Klostermeier U.C."/>
            <person name="Beiko R.G."/>
            <person name="Rosenstiel P."/>
            <person name="Hippler M."/>
            <person name="Laroche J."/>
        </authorList>
    </citation>
    <scope>NUCLEOTIDE SEQUENCE [LARGE SCALE GENOMIC DNA]</scope>
    <source>
        <strain evidence="5 6">CCMP1005</strain>
    </source>
</reference>
<evidence type="ECO:0000256" key="4">
    <source>
        <dbReference type="SAM" id="MobiDB-lite"/>
    </source>
</evidence>
<protein>
    <submittedName>
        <fullName evidence="5">Uncharacterized protein</fullName>
    </submittedName>
</protein>
<dbReference type="PROSITE" id="PS50294">
    <property type="entry name" value="WD_REPEATS_REGION"/>
    <property type="match status" value="4"/>
</dbReference>
<feature type="repeat" description="WD" evidence="3">
    <location>
        <begin position="138"/>
        <end position="172"/>
    </location>
</feature>
<dbReference type="PRINTS" id="PR00320">
    <property type="entry name" value="GPROTEINBRPT"/>
</dbReference>
<dbReference type="Proteomes" id="UP000266841">
    <property type="component" value="Unassembled WGS sequence"/>
</dbReference>
<dbReference type="eggNOG" id="KOG0265">
    <property type="taxonomic scope" value="Eukaryota"/>
</dbReference>
<dbReference type="SMART" id="SM00320">
    <property type="entry name" value="WD40"/>
    <property type="match status" value="6"/>
</dbReference>
<dbReference type="GO" id="GO:0071013">
    <property type="term" value="C:catalytic step 2 spliceosome"/>
    <property type="evidence" value="ECO:0007669"/>
    <property type="project" value="TreeGrafter"/>
</dbReference>
<dbReference type="EMBL" id="AGNL01034803">
    <property type="protein sequence ID" value="EJK55060.1"/>
    <property type="molecule type" value="Genomic_DNA"/>
</dbReference>
<feature type="repeat" description="WD" evidence="3">
    <location>
        <begin position="245"/>
        <end position="286"/>
    </location>
</feature>
<gene>
    <name evidence="5" type="ORF">THAOC_25248</name>
</gene>
<dbReference type="OMA" id="IWDIRPY"/>
<dbReference type="GO" id="GO:0003723">
    <property type="term" value="F:RNA binding"/>
    <property type="evidence" value="ECO:0007669"/>
    <property type="project" value="TreeGrafter"/>
</dbReference>
<feature type="compositionally biased region" description="Polar residues" evidence="4">
    <location>
        <begin position="1"/>
        <end position="12"/>
    </location>
</feature>
<dbReference type="PANTHER" id="PTHR44006">
    <property type="entry name" value="U5 SMALL NUCLEAR RIBONUCLEOPROTEIN 40 KDA PROTEIN"/>
    <property type="match status" value="1"/>
</dbReference>
<feature type="region of interest" description="Disordered" evidence="4">
    <location>
        <begin position="1"/>
        <end position="24"/>
    </location>
</feature>
<dbReference type="InterPro" id="IPR020472">
    <property type="entry name" value="WD40_PAC1"/>
</dbReference>
<dbReference type="PROSITE" id="PS50082">
    <property type="entry name" value="WD_REPEATS_2"/>
    <property type="match status" value="6"/>
</dbReference>
<keyword evidence="1 3" id="KW-0853">WD repeat</keyword>
<evidence type="ECO:0000256" key="3">
    <source>
        <dbReference type="PROSITE-ProRule" id="PRU00221"/>
    </source>
</evidence>
<dbReference type="InterPro" id="IPR036322">
    <property type="entry name" value="WD40_repeat_dom_sf"/>
</dbReference>
<evidence type="ECO:0000313" key="5">
    <source>
        <dbReference type="EMBL" id="EJK55060.1"/>
    </source>
</evidence>
<accession>K0RPL6</accession>
<evidence type="ECO:0000256" key="1">
    <source>
        <dbReference type="ARBA" id="ARBA00022574"/>
    </source>
</evidence>
<feature type="repeat" description="WD" evidence="3">
    <location>
        <begin position="53"/>
        <end position="85"/>
    </location>
</feature>
<proteinExistence type="predicted"/>
<dbReference type="AlphaFoldDB" id="K0RPL6"/>
<dbReference type="InterPro" id="IPR015943">
    <property type="entry name" value="WD40/YVTN_repeat-like_dom_sf"/>
</dbReference>
<keyword evidence="2" id="KW-0677">Repeat</keyword>
<keyword evidence="6" id="KW-1185">Reference proteome</keyword>
<evidence type="ECO:0000313" key="6">
    <source>
        <dbReference type="Proteomes" id="UP000266841"/>
    </source>
</evidence>
<comment type="caution">
    <text evidence="5">The sequence shown here is derived from an EMBL/GenBank/DDBJ whole genome shotgun (WGS) entry which is preliminary data.</text>
</comment>
<dbReference type="OrthoDB" id="1068471at2759"/>
<dbReference type="InterPro" id="IPR052234">
    <property type="entry name" value="U5_snRNP_Component"/>
</dbReference>
<sequence>MNSTPDDQTQPSKRQRADDGQAITLYAPPEENVDQNVDAGLRTSSLADPTMKLSGHKGSVYCIAYDPQGDLLCSGSFDTTCLLWKAGGNCENVAVLSGHKNAILDCRFTNDSEKVIAASADNNLGVFDVATGERLKRFMGHSSIVNAVDVSSEASPALAVSASDDCTVKLWDARVRGETGSLEDEYQITAVAYSNDGNSVYSLSINPKGTHILSNSMDGTIRSWDIRPFIEDNKKRHHKTFVGGTHNSEKGLLNCSWNSDGTMVTGGSADRIVHIWDELSAEELYVLPGHAGCVNSVVFHPKENVVASASSDKSIYVGELS</sequence>
<dbReference type="InterPro" id="IPR001680">
    <property type="entry name" value="WD40_rpt"/>
</dbReference>
<dbReference type="PANTHER" id="PTHR44006:SF1">
    <property type="entry name" value="U5 SMALL NUCLEAR RIBONUCLEOPROTEIN 40 KDA PROTEIN"/>
    <property type="match status" value="1"/>
</dbReference>